<evidence type="ECO:0000313" key="11">
    <source>
        <dbReference type="Proteomes" id="UP000431744"/>
    </source>
</evidence>
<keyword evidence="4" id="KW-1003">Cell membrane</keyword>
<dbReference type="CDD" id="cd06550">
    <property type="entry name" value="TM_ABC_iron-siderophores_like"/>
    <property type="match status" value="1"/>
</dbReference>
<feature type="region of interest" description="Disordered" evidence="8">
    <location>
        <begin position="1"/>
        <end position="28"/>
    </location>
</feature>
<dbReference type="RefSeq" id="WP_158027633.1">
    <property type="nucleotide sequence ID" value="NZ_BMHG01000001.1"/>
</dbReference>
<reference evidence="10 11" key="1">
    <citation type="submission" date="2019-09" db="EMBL/GenBank/DDBJ databases">
        <title>Phylogeny of genus Pseudoclavibacter and closely related genus.</title>
        <authorList>
            <person name="Li Y."/>
        </authorList>
    </citation>
    <scope>NUCLEOTIDE SEQUENCE [LARGE SCALE GENOMIC DNA]</scope>
    <source>
        <strain evidence="10 11">EGI 60007</strain>
    </source>
</reference>
<feature type="transmembrane region" description="Helical" evidence="9">
    <location>
        <begin position="128"/>
        <end position="146"/>
    </location>
</feature>
<evidence type="ECO:0000256" key="6">
    <source>
        <dbReference type="ARBA" id="ARBA00022989"/>
    </source>
</evidence>
<protein>
    <submittedName>
        <fullName evidence="10">Iron ABC transporter permease</fullName>
    </submittedName>
</protein>
<organism evidence="10 11">
    <name type="scientific">Pseudoclavibacter endophyticus</name>
    <dbReference type="NCBI Taxonomy" id="1778590"/>
    <lineage>
        <taxon>Bacteria</taxon>
        <taxon>Bacillati</taxon>
        <taxon>Actinomycetota</taxon>
        <taxon>Actinomycetes</taxon>
        <taxon>Micrococcales</taxon>
        <taxon>Microbacteriaceae</taxon>
        <taxon>Pseudoclavibacter</taxon>
    </lineage>
</organism>
<evidence type="ECO:0000313" key="10">
    <source>
        <dbReference type="EMBL" id="KAB1649063.1"/>
    </source>
</evidence>
<evidence type="ECO:0000256" key="5">
    <source>
        <dbReference type="ARBA" id="ARBA00022692"/>
    </source>
</evidence>
<dbReference type="Gene3D" id="1.10.3470.10">
    <property type="entry name" value="ABC transporter involved in vitamin B12 uptake, BtuC"/>
    <property type="match status" value="1"/>
</dbReference>
<evidence type="ECO:0000256" key="7">
    <source>
        <dbReference type="ARBA" id="ARBA00023136"/>
    </source>
</evidence>
<accession>A0A6H9WII9</accession>
<feature type="transmembrane region" description="Helical" evidence="9">
    <location>
        <begin position="38"/>
        <end position="61"/>
    </location>
</feature>
<keyword evidence="7 9" id="KW-0472">Membrane</keyword>
<dbReference type="PANTHER" id="PTHR30472">
    <property type="entry name" value="FERRIC ENTEROBACTIN TRANSPORT SYSTEM PERMEASE PROTEIN"/>
    <property type="match status" value="1"/>
</dbReference>
<keyword evidence="11" id="KW-1185">Reference proteome</keyword>
<dbReference type="EMBL" id="WBJY01000001">
    <property type="protein sequence ID" value="KAB1649063.1"/>
    <property type="molecule type" value="Genomic_DNA"/>
</dbReference>
<dbReference type="Proteomes" id="UP000431744">
    <property type="component" value="Unassembled WGS sequence"/>
</dbReference>
<feature type="compositionally biased region" description="Gly residues" evidence="8">
    <location>
        <begin position="385"/>
        <end position="398"/>
    </location>
</feature>
<evidence type="ECO:0000256" key="1">
    <source>
        <dbReference type="ARBA" id="ARBA00004651"/>
    </source>
</evidence>
<evidence type="ECO:0000256" key="9">
    <source>
        <dbReference type="SAM" id="Phobius"/>
    </source>
</evidence>
<feature type="transmembrane region" description="Helical" evidence="9">
    <location>
        <begin position="310"/>
        <end position="331"/>
    </location>
</feature>
<dbReference type="InterPro" id="IPR037294">
    <property type="entry name" value="ABC_BtuC-like"/>
</dbReference>
<feature type="transmembrane region" description="Helical" evidence="9">
    <location>
        <begin position="96"/>
        <end position="116"/>
    </location>
</feature>
<comment type="similarity">
    <text evidence="2">Belongs to the binding-protein-dependent transport system permease family. FecCD subfamily.</text>
</comment>
<evidence type="ECO:0000256" key="4">
    <source>
        <dbReference type="ARBA" id="ARBA00022475"/>
    </source>
</evidence>
<evidence type="ECO:0000256" key="2">
    <source>
        <dbReference type="ARBA" id="ARBA00007935"/>
    </source>
</evidence>
<dbReference type="SUPFAM" id="SSF81345">
    <property type="entry name" value="ABC transporter involved in vitamin B12 uptake, BtuC"/>
    <property type="match status" value="1"/>
</dbReference>
<feature type="transmembrane region" description="Helical" evidence="9">
    <location>
        <begin position="343"/>
        <end position="362"/>
    </location>
</feature>
<dbReference type="GO" id="GO:0022857">
    <property type="term" value="F:transmembrane transporter activity"/>
    <property type="evidence" value="ECO:0007669"/>
    <property type="project" value="InterPro"/>
</dbReference>
<evidence type="ECO:0000256" key="8">
    <source>
        <dbReference type="SAM" id="MobiDB-lite"/>
    </source>
</evidence>
<dbReference type="GO" id="GO:0005886">
    <property type="term" value="C:plasma membrane"/>
    <property type="evidence" value="ECO:0007669"/>
    <property type="project" value="UniProtKB-SubCell"/>
</dbReference>
<feature type="region of interest" description="Disordered" evidence="8">
    <location>
        <begin position="367"/>
        <end position="398"/>
    </location>
</feature>
<comment type="caution">
    <text evidence="10">The sequence shown here is derived from an EMBL/GenBank/DDBJ whole genome shotgun (WGS) entry which is preliminary data.</text>
</comment>
<dbReference type="OrthoDB" id="9782305at2"/>
<evidence type="ECO:0000256" key="3">
    <source>
        <dbReference type="ARBA" id="ARBA00022448"/>
    </source>
</evidence>
<proteinExistence type="inferred from homology"/>
<dbReference type="PANTHER" id="PTHR30472:SF1">
    <property type="entry name" value="FE(3+) DICITRATE TRANSPORT SYSTEM PERMEASE PROTEIN FECC-RELATED"/>
    <property type="match status" value="1"/>
</dbReference>
<keyword evidence="3" id="KW-0813">Transport</keyword>
<comment type="subcellular location">
    <subcellularLocation>
        <location evidence="1">Cell membrane</location>
        <topology evidence="1">Multi-pass membrane protein</topology>
    </subcellularLocation>
</comment>
<feature type="transmembrane region" description="Helical" evidence="9">
    <location>
        <begin position="272"/>
        <end position="298"/>
    </location>
</feature>
<dbReference type="GO" id="GO:0033214">
    <property type="term" value="P:siderophore-iron import into cell"/>
    <property type="evidence" value="ECO:0007669"/>
    <property type="project" value="TreeGrafter"/>
</dbReference>
<dbReference type="Pfam" id="PF01032">
    <property type="entry name" value="FecCD"/>
    <property type="match status" value="1"/>
</dbReference>
<keyword evidence="6 9" id="KW-1133">Transmembrane helix</keyword>
<dbReference type="InterPro" id="IPR000522">
    <property type="entry name" value="ABC_transptr_permease_BtuC"/>
</dbReference>
<keyword evidence="5 9" id="KW-0812">Transmembrane</keyword>
<dbReference type="AlphaFoldDB" id="A0A6H9WII9"/>
<feature type="transmembrane region" description="Helical" evidence="9">
    <location>
        <begin position="185"/>
        <end position="207"/>
    </location>
</feature>
<name>A0A6H9WII9_9MICO</name>
<gene>
    <name evidence="10" type="ORF">F8O04_01915</name>
</gene>
<sequence length="398" mass="39087">MSTLTAGVAPSAHSTGAPTRGSRPSPAQHPNVVAKRVVAIVASFVVGAALLVLVAGLSLAVGAQPISPGTVVSAVFAYDPANAEHAVVGTLRVPRLVAGLVAGAAFGVAGAVMQALTRNDLADPGLLGVNGGASLAVVLTIALLGISNPGALVWFAMLGAAIALGIVLLISVLRSDRASDAVVPIAGMSVTTLCTAGVAIVMVSDRATLATFRHWQVGSLAGRDLDTVWQLSAVLAAGFLLAIVAGPLLDLLSLGDDLARGLGANLGLSRAIALGAIVLLCGAAVSIAGPIAFVGLVVPHVVRGVTGASATLTILGSAIGGPILLLSADVIGRIVVPPGELEAGLVVAIVGAPALVIHAHRITSRRRAGRRASLPSDAASRSGDRGGAIGADHGGAGQ</sequence>
<feature type="transmembrane region" description="Helical" evidence="9">
    <location>
        <begin position="228"/>
        <end position="252"/>
    </location>
</feature>
<feature type="transmembrane region" description="Helical" evidence="9">
    <location>
        <begin position="153"/>
        <end position="173"/>
    </location>
</feature>